<gene>
    <name evidence="1" type="ORF">M513_05113</name>
</gene>
<evidence type="ECO:0000313" key="2">
    <source>
        <dbReference type="Proteomes" id="UP000030764"/>
    </source>
</evidence>
<organism evidence="1 2">
    <name type="scientific">Trichuris suis</name>
    <name type="common">pig whipworm</name>
    <dbReference type="NCBI Taxonomy" id="68888"/>
    <lineage>
        <taxon>Eukaryota</taxon>
        <taxon>Metazoa</taxon>
        <taxon>Ecdysozoa</taxon>
        <taxon>Nematoda</taxon>
        <taxon>Enoplea</taxon>
        <taxon>Dorylaimia</taxon>
        <taxon>Trichinellida</taxon>
        <taxon>Trichuridae</taxon>
        <taxon>Trichuris</taxon>
    </lineage>
</organism>
<proteinExistence type="predicted"/>
<name>A0A085MA48_9BILA</name>
<dbReference type="Proteomes" id="UP000030764">
    <property type="component" value="Unassembled WGS sequence"/>
</dbReference>
<evidence type="ECO:0000313" key="1">
    <source>
        <dbReference type="EMBL" id="KFD54094.1"/>
    </source>
</evidence>
<accession>A0A085MA48</accession>
<dbReference type="EMBL" id="KL363211">
    <property type="protein sequence ID" value="KFD54094.1"/>
    <property type="molecule type" value="Genomic_DNA"/>
</dbReference>
<reference evidence="1 2" key="1">
    <citation type="journal article" date="2014" name="Nat. Genet.">
        <title>Genome and transcriptome of the porcine whipworm Trichuris suis.</title>
        <authorList>
            <person name="Jex A.R."/>
            <person name="Nejsum P."/>
            <person name="Schwarz E.M."/>
            <person name="Hu L."/>
            <person name="Young N.D."/>
            <person name="Hall R.S."/>
            <person name="Korhonen P.K."/>
            <person name="Liao S."/>
            <person name="Thamsborg S."/>
            <person name="Xia J."/>
            <person name="Xu P."/>
            <person name="Wang S."/>
            <person name="Scheerlinck J.P."/>
            <person name="Hofmann A."/>
            <person name="Sternberg P.W."/>
            <person name="Wang J."/>
            <person name="Gasser R.B."/>
        </authorList>
    </citation>
    <scope>NUCLEOTIDE SEQUENCE [LARGE SCALE GENOMIC DNA]</scope>
    <source>
        <strain evidence="1">DCEP-RM93M</strain>
    </source>
</reference>
<dbReference type="AlphaFoldDB" id="A0A085MA48"/>
<keyword evidence="2" id="KW-1185">Reference proteome</keyword>
<sequence length="245" mass="27812">MKKNAGTIIADNTFCSSFYTWLQKGSHVVVSNRGQQNDHEDQLRFRFKAHAGENNNEQYGSRYPSYYADVHFCAVDNFDGESLLPWSLLSSRIITRHLPPTCIRETMVSANPSTVIAAAVTLPRENIIPMLPPNSAPSVLEIIYGSETVAAIVIVLKCWIEFNRDLDTRLQQVVLTRVLGLPICKNDMYAQEKETLVRWDEFGKSAVSTQCPQMELGRIARDHHMGRQVLSHQCDLGRCVYDYIF</sequence>
<protein>
    <submittedName>
        <fullName evidence="1">Uncharacterized protein</fullName>
    </submittedName>
</protein>